<evidence type="ECO:0000256" key="13">
    <source>
        <dbReference type="ARBA" id="ARBA00022859"/>
    </source>
</evidence>
<reference evidence="26" key="1">
    <citation type="submission" date="2020-09" db="EMBL/GenBank/DDBJ databases">
        <authorList>
            <person name="Kikuchi T."/>
        </authorList>
    </citation>
    <scope>NUCLEOTIDE SEQUENCE</scope>
    <source>
        <strain evidence="26">SH1</strain>
    </source>
</reference>
<keyword evidence="18 22" id="KW-0539">Nucleus</keyword>
<evidence type="ECO:0000256" key="8">
    <source>
        <dbReference type="ARBA" id="ARBA00022763"/>
    </source>
</evidence>
<dbReference type="AlphaFoldDB" id="A0A811KFI3"/>
<dbReference type="GO" id="GO:0006298">
    <property type="term" value="P:mismatch repair"/>
    <property type="evidence" value="ECO:0007669"/>
    <property type="project" value="TreeGrafter"/>
</dbReference>
<dbReference type="Gene3D" id="1.10.150.20">
    <property type="entry name" value="5' to 3' exonuclease, C-terminal subdomain"/>
    <property type="match status" value="1"/>
</dbReference>
<comment type="subunit">
    <text evidence="21">Interacts with the MLH1-PMS2 heterodimer via MLH1. Interacts with MSH3. Interacts with the MSH2-MSH6 heterodimer via MSH2, and this interaction may increase the processivity of the 5'-&gt;3' exonuclease activity. Interacts with PCNA, and this interaction may both stimulate the cryptic 3'-&gt;5' exonuclease activity and suppress the 5'-&gt;3' exonuclease activity. Interacts with WRN, and this interaction stimulates both the 5'-&gt;3' exonuclease activity and cleavage of 5'-overhanging flap structures. Interacts with RECQL/RECQ1, and this interaction stimulates cleavage of 5'-overhanging flap structures. Interacts with DNA helicase ZGRF1; the interaction is increased following DNA damage induction.</text>
</comment>
<proteinExistence type="inferred from homology"/>
<dbReference type="Pfam" id="PF00867">
    <property type="entry name" value="XPG_I"/>
    <property type="match status" value="1"/>
</dbReference>
<keyword evidence="15" id="KW-0007">Acetylation</keyword>
<evidence type="ECO:0000256" key="20">
    <source>
        <dbReference type="ARBA" id="ARBA00057694"/>
    </source>
</evidence>
<evidence type="ECO:0000313" key="26">
    <source>
        <dbReference type="EMBL" id="CAD5215080.1"/>
    </source>
</evidence>
<evidence type="ECO:0000256" key="15">
    <source>
        <dbReference type="ARBA" id="ARBA00022990"/>
    </source>
</evidence>
<sequence>MGVKQLLPFVEKACRPCHVEEFAGKRIGIDVSCLLHRGVFGCVEMIAKGLKTNFCIKYVEKYLKVLFHYEMEVYLIFDGKSLGAKQLVNSERKEKRQSNQRMGDELMAVGLEEEAYKVFRQGIGVPKEIQDEAIRHFKEHNNVKVIISPHESDAQLAFMIQNDIVDLVVTEDSDLIVFGASKILFKLKENGTGTLFEQEKLPRCMCLSLSKNFKMETFRRMCIMSGCDYLPSGLNGVGLKKAESLLSRTCITDMKLLLPKAPMYLNNRSLKITPDLIQKFIQAENTFIYQIVYDPVNKCQRPINLYPNTEIADYIEYTDKVKELSSQYAYAGTILPPSEAVKAANGDLIPEADDTTTTDSQVLKSVQNNIEMKSQSPNLVSPRVSALRASLSRSKSQPSLKASPLLNMKRQRPTGMFSPKVTKRRITVDEKGGITFNVTGPLEDKSATCGSTEAKVSTTIMETKKKVVVDETIDLSKVNAKKIINPLSSVSYTKVQITNVKVNRQFVSPLIRRPFAPVDSMKPAATHPTFL</sequence>
<comment type="cofactor">
    <cofactor evidence="22">
        <name>Mg(2+)</name>
        <dbReference type="ChEBI" id="CHEBI:18420"/>
    </cofactor>
    <text evidence="22">Binds 2 magnesium ions per subunit. They probably participate in the reaction catalyzed by the enzyme. May bind an additional third magnesium ion after substrate binding.</text>
</comment>
<dbReference type="PANTHER" id="PTHR11081">
    <property type="entry name" value="FLAP ENDONUCLEASE FAMILY MEMBER"/>
    <property type="match status" value="1"/>
</dbReference>
<evidence type="ECO:0000256" key="11">
    <source>
        <dbReference type="ARBA" id="ARBA00022839"/>
    </source>
</evidence>
<dbReference type="GO" id="GO:0017108">
    <property type="term" value="F:5'-flap endonuclease activity"/>
    <property type="evidence" value="ECO:0007669"/>
    <property type="project" value="TreeGrafter"/>
</dbReference>
<evidence type="ECO:0000256" key="22">
    <source>
        <dbReference type="RuleBase" id="RU910737"/>
    </source>
</evidence>
<evidence type="ECO:0000256" key="17">
    <source>
        <dbReference type="ARBA" id="ARBA00023204"/>
    </source>
</evidence>
<evidence type="ECO:0000256" key="14">
    <source>
        <dbReference type="ARBA" id="ARBA00022881"/>
    </source>
</evidence>
<dbReference type="GO" id="GO:0006310">
    <property type="term" value="P:DNA recombination"/>
    <property type="evidence" value="ECO:0007669"/>
    <property type="project" value="TreeGrafter"/>
</dbReference>
<evidence type="ECO:0000256" key="16">
    <source>
        <dbReference type="ARBA" id="ARBA00023125"/>
    </source>
</evidence>
<dbReference type="EC" id="3.1.-.-" evidence="22"/>
<keyword evidence="7" id="KW-0255">Endonuclease</keyword>
<dbReference type="Pfam" id="PF00752">
    <property type="entry name" value="XPG_N"/>
    <property type="match status" value="1"/>
</dbReference>
<dbReference type="SUPFAM" id="SSF88723">
    <property type="entry name" value="PIN domain-like"/>
    <property type="match status" value="1"/>
</dbReference>
<dbReference type="InterPro" id="IPR036279">
    <property type="entry name" value="5-3_exonuclease_C_sf"/>
</dbReference>
<evidence type="ECO:0000256" key="18">
    <source>
        <dbReference type="ARBA" id="ARBA00023242"/>
    </source>
</evidence>
<dbReference type="GO" id="GO:0002376">
    <property type="term" value="P:immune system process"/>
    <property type="evidence" value="ECO:0007669"/>
    <property type="project" value="UniProtKB-KW"/>
</dbReference>
<dbReference type="GO" id="GO:0046872">
    <property type="term" value="F:metal ion binding"/>
    <property type="evidence" value="ECO:0007669"/>
    <property type="project" value="UniProtKB-UniRule"/>
</dbReference>
<dbReference type="SUPFAM" id="SSF47807">
    <property type="entry name" value="5' to 3' exonuclease, C-terminal subdomain"/>
    <property type="match status" value="1"/>
</dbReference>
<feature type="region of interest" description="Disordered" evidence="23">
    <location>
        <begin position="374"/>
        <end position="406"/>
    </location>
</feature>
<feature type="compositionally biased region" description="Low complexity" evidence="23">
    <location>
        <begin position="385"/>
        <end position="394"/>
    </location>
</feature>
<dbReference type="Gene3D" id="3.40.50.1010">
    <property type="entry name" value="5'-nuclease"/>
    <property type="match status" value="1"/>
</dbReference>
<keyword evidence="17 22" id="KW-0234">DNA repair</keyword>
<evidence type="ECO:0000313" key="27">
    <source>
        <dbReference type="Proteomes" id="UP000614601"/>
    </source>
</evidence>
<gene>
    <name evidence="26" type="ORF">BOKJ2_LOCUS5914</name>
</gene>
<dbReference type="FunFam" id="1.10.150.20:FF:000011">
    <property type="entry name" value="exonuclease 1"/>
    <property type="match status" value="1"/>
</dbReference>
<keyword evidence="4" id="KW-0597">Phosphoprotein</keyword>
<dbReference type="EMBL" id="CAJFDH010000003">
    <property type="protein sequence ID" value="CAD5215080.1"/>
    <property type="molecule type" value="Genomic_DNA"/>
</dbReference>
<keyword evidence="14 22" id="KW-0267">Excision nuclease</keyword>
<dbReference type="InterPro" id="IPR006086">
    <property type="entry name" value="XPG-I_dom"/>
</dbReference>
<name>A0A811KFI3_9BILA</name>
<dbReference type="SMART" id="SM00279">
    <property type="entry name" value="HhH2"/>
    <property type="match status" value="1"/>
</dbReference>
<evidence type="ECO:0000259" key="24">
    <source>
        <dbReference type="SMART" id="SM00484"/>
    </source>
</evidence>
<comment type="subcellular location">
    <subcellularLocation>
        <location evidence="1 22">Nucleus</location>
    </subcellularLocation>
</comment>
<keyword evidence="8 22" id="KW-0227">DNA damage</keyword>
<evidence type="ECO:0000256" key="3">
    <source>
        <dbReference type="ARBA" id="ARBA00020324"/>
    </source>
</evidence>
<comment type="similarity">
    <text evidence="2 22">Belongs to the XPG/RAD2 endonuclease family. EXO1 subfamily.</text>
</comment>
<dbReference type="InterPro" id="IPR029060">
    <property type="entry name" value="PIN-like_dom_sf"/>
</dbReference>
<keyword evidence="16 22" id="KW-0238">DNA-binding</keyword>
<dbReference type="GO" id="GO:0003677">
    <property type="term" value="F:DNA binding"/>
    <property type="evidence" value="ECO:0007669"/>
    <property type="project" value="UniProtKB-UniRule"/>
</dbReference>
<accession>A0A811KFI3</accession>
<dbReference type="OrthoDB" id="26491at2759"/>
<evidence type="ECO:0000256" key="9">
    <source>
        <dbReference type="ARBA" id="ARBA00022769"/>
    </source>
</evidence>
<evidence type="ECO:0000259" key="25">
    <source>
        <dbReference type="SMART" id="SM00485"/>
    </source>
</evidence>
<evidence type="ECO:0000256" key="19">
    <source>
        <dbReference type="ARBA" id="ARBA00023254"/>
    </source>
</evidence>
<comment type="caution">
    <text evidence="26">The sequence shown here is derived from an EMBL/GenBank/DDBJ whole genome shotgun (WGS) entry which is preliminary data.</text>
</comment>
<feature type="domain" description="XPG-I" evidence="24">
    <location>
        <begin position="139"/>
        <end position="207"/>
    </location>
</feature>
<evidence type="ECO:0000256" key="5">
    <source>
        <dbReference type="ARBA" id="ARBA00022722"/>
    </source>
</evidence>
<dbReference type="Proteomes" id="UP000783686">
    <property type="component" value="Unassembled WGS sequence"/>
</dbReference>
<keyword evidence="5 22" id="KW-0540">Nuclease</keyword>
<keyword evidence="6 22" id="KW-0479">Metal-binding</keyword>
<evidence type="ECO:0000256" key="10">
    <source>
        <dbReference type="ARBA" id="ARBA00022801"/>
    </source>
</evidence>
<dbReference type="CDD" id="cd09857">
    <property type="entry name" value="PIN_EXO1"/>
    <property type="match status" value="1"/>
</dbReference>
<evidence type="ECO:0000256" key="12">
    <source>
        <dbReference type="ARBA" id="ARBA00022842"/>
    </source>
</evidence>
<keyword evidence="10 22" id="KW-0378">Hydrolase</keyword>
<dbReference type="InterPro" id="IPR008918">
    <property type="entry name" value="HhH2"/>
</dbReference>
<dbReference type="GO" id="GO:0005634">
    <property type="term" value="C:nucleus"/>
    <property type="evidence" value="ECO:0007669"/>
    <property type="project" value="UniProtKB-SubCell"/>
</dbReference>
<organism evidence="26 27">
    <name type="scientific">Bursaphelenchus okinawaensis</name>
    <dbReference type="NCBI Taxonomy" id="465554"/>
    <lineage>
        <taxon>Eukaryota</taxon>
        <taxon>Metazoa</taxon>
        <taxon>Ecdysozoa</taxon>
        <taxon>Nematoda</taxon>
        <taxon>Chromadorea</taxon>
        <taxon>Rhabditida</taxon>
        <taxon>Tylenchina</taxon>
        <taxon>Tylenchomorpha</taxon>
        <taxon>Aphelenchoidea</taxon>
        <taxon>Aphelenchoididae</taxon>
        <taxon>Bursaphelenchus</taxon>
    </lineage>
</organism>
<dbReference type="Proteomes" id="UP000614601">
    <property type="component" value="Unassembled WGS sequence"/>
</dbReference>
<dbReference type="InterPro" id="IPR006085">
    <property type="entry name" value="XPG_DNA_repair_N"/>
</dbReference>
<evidence type="ECO:0000256" key="1">
    <source>
        <dbReference type="ARBA" id="ARBA00004123"/>
    </source>
</evidence>
<dbReference type="SMART" id="SM00484">
    <property type="entry name" value="XPGI"/>
    <property type="match status" value="1"/>
</dbReference>
<dbReference type="InterPro" id="IPR006084">
    <property type="entry name" value="XPG/Rad2"/>
</dbReference>
<dbReference type="SMART" id="SM00485">
    <property type="entry name" value="XPGN"/>
    <property type="match status" value="1"/>
</dbReference>
<protein>
    <recommendedName>
        <fullName evidence="3 22">Exonuclease 1</fullName>
        <ecNumber evidence="22">3.1.-.-</ecNumber>
    </recommendedName>
</protein>
<evidence type="ECO:0000256" key="23">
    <source>
        <dbReference type="SAM" id="MobiDB-lite"/>
    </source>
</evidence>
<keyword evidence="19" id="KW-0469">Meiosis</keyword>
<evidence type="ECO:0000256" key="4">
    <source>
        <dbReference type="ARBA" id="ARBA00022553"/>
    </source>
</evidence>
<dbReference type="InterPro" id="IPR044752">
    <property type="entry name" value="PIN-like_EXO1"/>
</dbReference>
<keyword evidence="13" id="KW-0391">Immunity</keyword>
<dbReference type="PRINTS" id="PR00853">
    <property type="entry name" value="XPGRADSUPER"/>
</dbReference>
<dbReference type="FunFam" id="3.40.50.1010:FF:000111">
    <property type="entry name" value="Exonuclease 1"/>
    <property type="match status" value="1"/>
</dbReference>
<dbReference type="GO" id="GO:0035312">
    <property type="term" value="F:5'-3' DNA exonuclease activity"/>
    <property type="evidence" value="ECO:0007669"/>
    <property type="project" value="UniProtKB-UniRule"/>
</dbReference>
<keyword evidence="9 22" id="KW-0228">DNA excision</keyword>
<evidence type="ECO:0000256" key="6">
    <source>
        <dbReference type="ARBA" id="ARBA00022723"/>
    </source>
</evidence>
<evidence type="ECO:0000256" key="7">
    <source>
        <dbReference type="ARBA" id="ARBA00022759"/>
    </source>
</evidence>
<comment type="function">
    <text evidence="20">5'-&gt;3' double-stranded DNA exonuclease which may also possess a cryptic 3'-&gt;5' double-stranded DNA exonuclease activity. Functions in DNA mismatch repair (MMR) to excise mismatch-containing DNA tracts directed by strand breaks located either 5' or 3' to the mismatch. Also exhibits endonuclease activity against 5'-overhanging flap structures similar to those generated by displacement synthesis when DNA polymerase encounters the 5'-end of a downstream Okazaki fragment. Required for somatic hypermutation (SHM) and class switch recombination (CSR) of immunoglobulin genes. Essential for male and female meiosis.</text>
</comment>
<evidence type="ECO:0000256" key="21">
    <source>
        <dbReference type="ARBA" id="ARBA00064664"/>
    </source>
</evidence>
<feature type="domain" description="XPG N-terminal" evidence="25">
    <location>
        <begin position="1"/>
        <end position="99"/>
    </location>
</feature>
<dbReference type="PANTHER" id="PTHR11081:SF8">
    <property type="entry name" value="EXONUCLEASE 1"/>
    <property type="match status" value="1"/>
</dbReference>
<keyword evidence="11 22" id="KW-0269">Exonuclease</keyword>
<dbReference type="GO" id="GO:0051321">
    <property type="term" value="P:meiotic cell cycle"/>
    <property type="evidence" value="ECO:0007669"/>
    <property type="project" value="UniProtKB-KW"/>
</dbReference>
<evidence type="ECO:0000256" key="2">
    <source>
        <dbReference type="ARBA" id="ARBA00010563"/>
    </source>
</evidence>
<dbReference type="EMBL" id="CAJFCW020000003">
    <property type="protein sequence ID" value="CAG9103562.1"/>
    <property type="molecule type" value="Genomic_DNA"/>
</dbReference>
<keyword evidence="12 22" id="KW-0460">Magnesium</keyword>
<keyword evidence="27" id="KW-1185">Reference proteome</keyword>